<dbReference type="EMBL" id="CP109106">
    <property type="protein sequence ID" value="WSB73453.1"/>
    <property type="molecule type" value="Genomic_DNA"/>
</dbReference>
<evidence type="ECO:0000259" key="8">
    <source>
        <dbReference type="Pfam" id="PF04116"/>
    </source>
</evidence>
<evidence type="ECO:0000256" key="7">
    <source>
        <dbReference type="SAM" id="MobiDB-lite"/>
    </source>
</evidence>
<evidence type="ECO:0000256" key="6">
    <source>
        <dbReference type="ARBA" id="ARBA00023136"/>
    </source>
</evidence>
<evidence type="ECO:0000256" key="4">
    <source>
        <dbReference type="ARBA" id="ARBA00023002"/>
    </source>
</evidence>
<accession>A0ABZ1FSI8</accession>
<feature type="compositionally biased region" description="Basic and acidic residues" evidence="7">
    <location>
        <begin position="26"/>
        <end position="35"/>
    </location>
</feature>
<name>A0ABZ1FSI8_9ACTN</name>
<dbReference type="RefSeq" id="WP_326623048.1">
    <property type="nucleotide sequence ID" value="NZ_CP109106.1"/>
</dbReference>
<protein>
    <submittedName>
        <fullName evidence="9">Sterol desaturase family protein</fullName>
    </submittedName>
</protein>
<keyword evidence="3" id="KW-1133">Transmembrane helix</keyword>
<evidence type="ECO:0000256" key="1">
    <source>
        <dbReference type="ARBA" id="ARBA00004127"/>
    </source>
</evidence>
<comment type="subcellular location">
    <subcellularLocation>
        <location evidence="1">Endomembrane system</location>
        <topology evidence="1">Multi-pass membrane protein</topology>
    </subcellularLocation>
</comment>
<keyword evidence="5" id="KW-0443">Lipid metabolism</keyword>
<feature type="region of interest" description="Disordered" evidence="7">
    <location>
        <begin position="1"/>
        <end position="40"/>
    </location>
</feature>
<keyword evidence="10" id="KW-1185">Reference proteome</keyword>
<feature type="domain" description="Fatty acid hydroxylase" evidence="8">
    <location>
        <begin position="89"/>
        <end position="225"/>
    </location>
</feature>
<keyword evidence="2" id="KW-0812">Transmembrane</keyword>
<gene>
    <name evidence="9" type="ORF">OG863_38985</name>
</gene>
<evidence type="ECO:0000256" key="5">
    <source>
        <dbReference type="ARBA" id="ARBA00023098"/>
    </source>
</evidence>
<proteinExistence type="predicted"/>
<keyword evidence="6" id="KW-0472">Membrane</keyword>
<evidence type="ECO:0000256" key="3">
    <source>
        <dbReference type="ARBA" id="ARBA00022989"/>
    </source>
</evidence>
<keyword evidence="4" id="KW-0560">Oxidoreductase</keyword>
<evidence type="ECO:0000313" key="9">
    <source>
        <dbReference type="EMBL" id="WSB73453.1"/>
    </source>
</evidence>
<dbReference type="PANTHER" id="PTHR21624">
    <property type="entry name" value="STEROL DESATURASE-RELATED PROTEIN"/>
    <property type="match status" value="1"/>
</dbReference>
<reference evidence="9 10" key="1">
    <citation type="submission" date="2022-10" db="EMBL/GenBank/DDBJ databases">
        <title>The complete genomes of actinobacterial strains from the NBC collection.</title>
        <authorList>
            <person name="Joergensen T.S."/>
            <person name="Alvarez Arevalo M."/>
            <person name="Sterndorff E.B."/>
            <person name="Faurdal D."/>
            <person name="Vuksanovic O."/>
            <person name="Mourched A.-S."/>
            <person name="Charusanti P."/>
            <person name="Shaw S."/>
            <person name="Blin K."/>
            <person name="Weber T."/>
        </authorList>
    </citation>
    <scope>NUCLEOTIDE SEQUENCE [LARGE SCALE GENOMIC DNA]</scope>
    <source>
        <strain evidence="9 10">NBC 01774</strain>
    </source>
</reference>
<dbReference type="InterPro" id="IPR051689">
    <property type="entry name" value="Sterol_desaturase/TMEM195"/>
</dbReference>
<sequence length="372" mass="41479">MSGAPGTSGAKSGPGPPCWTSATSDGYHREKEPKAARAGVSARDTATSLSLYAIGQLAKPLNHFIQLPVVVIAAAFAPHTLSASDWRVWVAALVLADLAYYAEHRMDHRIRLLWAGHSVHHSSQHFNLSTAVRLPWLIPGSFLASVTDVPLALLGIPAWMIFLAHSIVLLFQYPIHTERVDRLPRPIEFVFNTPSHHRVHHGANNPYLDKNYGGILIVWDRMFGSYAEETEPVRYGLTTNIGTHNPVRANYHEFAGMVRIRKVWADGDCRMHFVEHAATLNTDLEITQCAPGTRGFTTIPKRWTVERPYDRSCSPVAWLAADRRPPRFAAMIHLAIATIHLAMTHLMAHRLTGENTSSWRDPTRPYQPQVPG</sequence>
<dbReference type="Pfam" id="PF04116">
    <property type="entry name" value="FA_hydroxylase"/>
    <property type="match status" value="1"/>
</dbReference>
<organism evidence="9 10">
    <name type="scientific">Streptomyces decoyicus</name>
    <dbReference type="NCBI Taxonomy" id="249567"/>
    <lineage>
        <taxon>Bacteria</taxon>
        <taxon>Bacillati</taxon>
        <taxon>Actinomycetota</taxon>
        <taxon>Actinomycetes</taxon>
        <taxon>Kitasatosporales</taxon>
        <taxon>Streptomycetaceae</taxon>
        <taxon>Streptomyces</taxon>
    </lineage>
</organism>
<evidence type="ECO:0000313" key="10">
    <source>
        <dbReference type="Proteomes" id="UP001344251"/>
    </source>
</evidence>
<dbReference type="PANTHER" id="PTHR21624:SF1">
    <property type="entry name" value="ALKYLGLYCEROL MONOOXYGENASE"/>
    <property type="match status" value="1"/>
</dbReference>
<dbReference type="InterPro" id="IPR006694">
    <property type="entry name" value="Fatty_acid_hydroxylase"/>
</dbReference>
<evidence type="ECO:0000256" key="2">
    <source>
        <dbReference type="ARBA" id="ARBA00022692"/>
    </source>
</evidence>
<dbReference type="Proteomes" id="UP001344251">
    <property type="component" value="Chromosome"/>
</dbReference>